<dbReference type="EMBL" id="PXOH01000078">
    <property type="protein sequence ID" value="PSF28136.1"/>
    <property type="molecule type" value="Genomic_DNA"/>
</dbReference>
<evidence type="ECO:0000313" key="2">
    <source>
        <dbReference type="Proteomes" id="UP000239001"/>
    </source>
</evidence>
<dbReference type="RefSeq" id="WP_106459577.1">
    <property type="nucleotide sequence ID" value="NZ_PXOH01000078.1"/>
</dbReference>
<proteinExistence type="predicted"/>
<reference evidence="1 2" key="1">
    <citation type="submission" date="2018-03" db="EMBL/GenBank/DDBJ databases">
        <title>The ancient ancestry and fast evolution of plastids.</title>
        <authorList>
            <person name="Moore K.R."/>
            <person name="Magnabosco C."/>
            <person name="Momper L."/>
            <person name="Gold D.A."/>
            <person name="Bosak T."/>
            <person name="Fournier G.P."/>
        </authorList>
    </citation>
    <scope>NUCLEOTIDE SEQUENCE [LARGE SCALE GENOMIC DNA]</scope>
    <source>
        <strain evidence="1 2">CCALA 016</strain>
    </source>
</reference>
<keyword evidence="2" id="KW-1185">Reference proteome</keyword>
<dbReference type="Proteomes" id="UP000239001">
    <property type="component" value="Unassembled WGS sequence"/>
</dbReference>
<organism evidence="1 2">
    <name type="scientific">Aphanothece hegewaldii CCALA 016</name>
    <dbReference type="NCBI Taxonomy" id="2107694"/>
    <lineage>
        <taxon>Bacteria</taxon>
        <taxon>Bacillati</taxon>
        <taxon>Cyanobacteriota</taxon>
        <taxon>Cyanophyceae</taxon>
        <taxon>Oscillatoriophycideae</taxon>
        <taxon>Chroococcales</taxon>
        <taxon>Aphanothecaceae</taxon>
        <taxon>Aphanothece</taxon>
    </lineage>
</organism>
<accession>A0A2T1LQH5</accession>
<gene>
    <name evidence="1" type="ORF">C7H19_24790</name>
</gene>
<evidence type="ECO:0000313" key="1">
    <source>
        <dbReference type="EMBL" id="PSF28136.1"/>
    </source>
</evidence>
<dbReference type="AlphaFoldDB" id="A0A2T1LQH5"/>
<sequence length="115" mass="13339">MKKYKRVVLYYEEGDQLDRVIKYLKATYPMKAVASQLTEMMLTRYGPFLDSMSHKQARECAITCEGWGQLIREEWGLETSSVSSPQTDEYVEDEEEIDVAQLNLNIMNLFRDGGN</sequence>
<protein>
    <submittedName>
        <fullName evidence="1">Uncharacterized protein</fullName>
    </submittedName>
</protein>
<reference evidence="1 2" key="2">
    <citation type="submission" date="2018-03" db="EMBL/GenBank/DDBJ databases">
        <authorList>
            <person name="Keele B.F."/>
        </authorList>
    </citation>
    <scope>NUCLEOTIDE SEQUENCE [LARGE SCALE GENOMIC DNA]</scope>
    <source>
        <strain evidence="1 2">CCALA 016</strain>
    </source>
</reference>
<comment type="caution">
    <text evidence="1">The sequence shown here is derived from an EMBL/GenBank/DDBJ whole genome shotgun (WGS) entry which is preliminary data.</text>
</comment>
<name>A0A2T1LQH5_9CHRO</name>